<gene>
    <name evidence="1" type="ORF">MRB53_033265</name>
</gene>
<evidence type="ECO:0000313" key="1">
    <source>
        <dbReference type="EMBL" id="KAJ8624735.1"/>
    </source>
</evidence>
<organism evidence="1 2">
    <name type="scientific">Persea americana</name>
    <name type="common">Avocado</name>
    <dbReference type="NCBI Taxonomy" id="3435"/>
    <lineage>
        <taxon>Eukaryota</taxon>
        <taxon>Viridiplantae</taxon>
        <taxon>Streptophyta</taxon>
        <taxon>Embryophyta</taxon>
        <taxon>Tracheophyta</taxon>
        <taxon>Spermatophyta</taxon>
        <taxon>Magnoliopsida</taxon>
        <taxon>Magnoliidae</taxon>
        <taxon>Laurales</taxon>
        <taxon>Lauraceae</taxon>
        <taxon>Persea</taxon>
    </lineage>
</organism>
<evidence type="ECO:0000313" key="2">
    <source>
        <dbReference type="Proteomes" id="UP001234297"/>
    </source>
</evidence>
<dbReference type="EMBL" id="CM056819">
    <property type="protein sequence ID" value="KAJ8624735.1"/>
    <property type="molecule type" value="Genomic_DNA"/>
</dbReference>
<protein>
    <submittedName>
        <fullName evidence="1">Uncharacterized protein</fullName>
    </submittedName>
</protein>
<reference evidence="1 2" key="1">
    <citation type="journal article" date="2022" name="Hortic Res">
        <title>A haplotype resolved chromosomal level avocado genome allows analysis of novel avocado genes.</title>
        <authorList>
            <person name="Nath O."/>
            <person name="Fletcher S.J."/>
            <person name="Hayward A."/>
            <person name="Shaw L.M."/>
            <person name="Masouleh A.K."/>
            <person name="Furtado A."/>
            <person name="Henry R.J."/>
            <person name="Mitter N."/>
        </authorList>
    </citation>
    <scope>NUCLEOTIDE SEQUENCE [LARGE SCALE GENOMIC DNA]</scope>
    <source>
        <strain evidence="2">cv. Hass</strain>
    </source>
</reference>
<proteinExistence type="predicted"/>
<accession>A0ACC2KUB2</accession>
<comment type="caution">
    <text evidence="1">The sequence shown here is derived from an EMBL/GenBank/DDBJ whole genome shotgun (WGS) entry which is preliminary data.</text>
</comment>
<name>A0ACC2KUB2_PERAE</name>
<dbReference type="Proteomes" id="UP001234297">
    <property type="component" value="Chromosome 11"/>
</dbReference>
<sequence>MAERTRTVTFESPPTSHPPTSRWRRLFNKLLPLITWNNDGTSSGPCQQRMVHGEDEEQGLQYSNTHCFSSYYSVFVARLAIMIMLAILIGMLTILTWHFTRVYTTKSINGLAYELRFELLQRPILRMWNILNSTVEITMAQVKLSEYVIGHYGKPRNNTHSELFAVMRNVTWALFASRKALNSITISYRNGFVQAFHRDHKSNNTFYIYSDLANSSITGKQEFGPLSSNLGWQDKPSDSNVSAIWYREPLDPVTGKKTGVARQIPPDDLINIAGLSELRDGAASWHVAVSKFTDSPLLSAALPVRSPSDGGIMAVVGVTTALFSVGQLMKELVEYHSGYMYLTSQEGYVLATSTDSPILKNSTSGPKLLMAVDSEDRMIRSGAKWLQREYGNNSSLNHEVHAENVMLGHQRYYIDSFFLNLKRLPLVGVIIIPRKYIMGKVDQKNFTTLVILISASLCILAIGCVCILILTSGVSKEMKLRAELISHLDARRRAEASSNYKSQFLANMSHELRTPMAAVIGLLDILICDDCLTNEQVATVTQIRKCSTALLRLLNNILDLSKVESGKLVLEEAEFDLGRELEGLVDMFSVQCIDQNVETVLDLSDDIPKLVQGDSARVVQIFANLISNSIKFTSSGHIILRGWCERTNNNTEKLYIDKKDPQPAPKSKQHVSHAKEDGTKDNKITLWFEVDDTGCGIDPSKWESVFESFEQADPSTTRLHGGTGLGLCIVRTLVNKMGGEIKVVKKDSPGTMMQLYLVLSTNVDGRGQHSQIEFDEHGLMVLLALNGRTGRSIMSQWLRRKGVCTWEASEWNELTQILQEAFQSSRNAGCCFVKESSTSEMSRMRASPKELNSKKAQPLNLIIVVDIGLLDLSTNIWKEQLNFLDKYHGKVKFVWVVNHDTSGVIKMELRKKGHLLMVSRPLYKAKMIQILDAVIKERKSEFQREGNTSATHDLHECLEIDHTHFDAASSDDSDTSDRSSNDSRGTFHIEGEKGKRTLASHPSHFKMANSRKEYSIFTTNLDKIVRSPNRMVLSDNVMKFSEDFISSKYRDGYSNMDHSDNDKNDEVIKRTKTIAELEAQPEAPQEDVPHMKYSNNSDESSQVHLEEKRNKKQEQQCQIWPIDDTGDLKCNSVYDQKASVSGNLHSQVTTKRPGRSTNIAPIEMMSESTNEQDCMVASKSTPCHKSLEGLCILLAEDTPVLQRVATIMLEKMGATVIPVGDGLQAVDTLKCKHSSECRRENAPQQDGEIRSQTVSQEIPSFDLILMDCQMPKMDGYEATKAIRRFEAGTGSHIPIVALTAHAMSSDEAKCLEVGMDAYLTKPIDCKRMVCTILSLTKRMV</sequence>
<keyword evidence="2" id="KW-1185">Reference proteome</keyword>